<proteinExistence type="predicted"/>
<evidence type="ECO:0000313" key="1">
    <source>
        <dbReference type="EMBL" id="PSB30028.1"/>
    </source>
</evidence>
<dbReference type="EMBL" id="PVWK01000056">
    <property type="protein sequence ID" value="PSB30028.1"/>
    <property type="molecule type" value="Genomic_DNA"/>
</dbReference>
<accession>A0A2T1EBE5</accession>
<dbReference type="Proteomes" id="UP000239576">
    <property type="component" value="Unassembled WGS sequence"/>
</dbReference>
<sequence>MKMQSKTQWTLLGLWLRKMWQGLLDGVARQSEPKVWQSVDRSGNLRWNVYHPGTRESAVLDSEQEVRIWLEQSFYR</sequence>
<gene>
    <name evidence="1" type="ORF">C7B82_09655</name>
</gene>
<reference evidence="2" key="1">
    <citation type="submission" date="2018-02" db="EMBL/GenBank/DDBJ databases">
        <authorList>
            <person name="Moore K."/>
            <person name="Momper L."/>
        </authorList>
    </citation>
    <scope>NUCLEOTIDE SEQUENCE [LARGE SCALE GENOMIC DNA]</scope>
    <source>
        <strain evidence="2">ULC18</strain>
    </source>
</reference>
<protein>
    <submittedName>
        <fullName evidence="1">Uncharacterized protein</fullName>
    </submittedName>
</protein>
<reference evidence="1 2" key="2">
    <citation type="submission" date="2018-03" db="EMBL/GenBank/DDBJ databases">
        <title>The ancient ancestry and fast evolution of plastids.</title>
        <authorList>
            <person name="Moore K.R."/>
            <person name="Magnabosco C."/>
            <person name="Momper L."/>
            <person name="Gold D.A."/>
            <person name="Bosak T."/>
            <person name="Fournier G.P."/>
        </authorList>
    </citation>
    <scope>NUCLEOTIDE SEQUENCE [LARGE SCALE GENOMIC DNA]</scope>
    <source>
        <strain evidence="1 2">ULC18</strain>
    </source>
</reference>
<evidence type="ECO:0000313" key="2">
    <source>
        <dbReference type="Proteomes" id="UP000239576"/>
    </source>
</evidence>
<dbReference type="AlphaFoldDB" id="A0A2T1EBE5"/>
<dbReference type="RefSeq" id="WP_106256093.1">
    <property type="nucleotide sequence ID" value="NZ_CAWNSW010000006.1"/>
</dbReference>
<organism evidence="1 2">
    <name type="scientific">Stenomitos frigidus ULC18</name>
    <dbReference type="NCBI Taxonomy" id="2107698"/>
    <lineage>
        <taxon>Bacteria</taxon>
        <taxon>Bacillati</taxon>
        <taxon>Cyanobacteriota</taxon>
        <taxon>Cyanophyceae</taxon>
        <taxon>Leptolyngbyales</taxon>
        <taxon>Leptolyngbyaceae</taxon>
        <taxon>Stenomitos</taxon>
    </lineage>
</organism>
<name>A0A2T1EBE5_9CYAN</name>
<comment type="caution">
    <text evidence="1">The sequence shown here is derived from an EMBL/GenBank/DDBJ whole genome shotgun (WGS) entry which is preliminary data.</text>
</comment>
<dbReference type="OrthoDB" id="426136at2"/>
<keyword evidence="2" id="KW-1185">Reference proteome</keyword>